<dbReference type="EMBL" id="BARV01006962">
    <property type="protein sequence ID" value="GAI18034.1"/>
    <property type="molecule type" value="Genomic_DNA"/>
</dbReference>
<feature type="non-terminal residue" evidence="2">
    <location>
        <position position="1"/>
    </location>
</feature>
<organism evidence="2">
    <name type="scientific">marine sediment metagenome</name>
    <dbReference type="NCBI Taxonomy" id="412755"/>
    <lineage>
        <taxon>unclassified sequences</taxon>
        <taxon>metagenomes</taxon>
        <taxon>ecological metagenomes</taxon>
    </lineage>
</organism>
<dbReference type="AlphaFoldDB" id="X1NH98"/>
<keyword evidence="1" id="KW-0812">Transmembrane</keyword>
<protein>
    <submittedName>
        <fullName evidence="2">Uncharacterized protein</fullName>
    </submittedName>
</protein>
<proteinExistence type="predicted"/>
<evidence type="ECO:0000313" key="2">
    <source>
        <dbReference type="EMBL" id="GAI18034.1"/>
    </source>
</evidence>
<keyword evidence="1" id="KW-1133">Transmembrane helix</keyword>
<reference evidence="2" key="1">
    <citation type="journal article" date="2014" name="Front. Microbiol.">
        <title>High frequency of phylogenetically diverse reductive dehalogenase-homologous genes in deep subseafloor sedimentary metagenomes.</title>
        <authorList>
            <person name="Kawai M."/>
            <person name="Futagami T."/>
            <person name="Toyoda A."/>
            <person name="Takaki Y."/>
            <person name="Nishi S."/>
            <person name="Hori S."/>
            <person name="Arai W."/>
            <person name="Tsubouchi T."/>
            <person name="Morono Y."/>
            <person name="Uchiyama I."/>
            <person name="Ito T."/>
            <person name="Fujiyama A."/>
            <person name="Inagaki F."/>
            <person name="Takami H."/>
        </authorList>
    </citation>
    <scope>NUCLEOTIDE SEQUENCE</scope>
    <source>
        <strain evidence="2">Expedition CK06-06</strain>
    </source>
</reference>
<name>X1NH98_9ZZZZ</name>
<gene>
    <name evidence="2" type="ORF">S06H3_14238</name>
</gene>
<keyword evidence="1" id="KW-0472">Membrane</keyword>
<accession>X1NH98</accession>
<evidence type="ECO:0000256" key="1">
    <source>
        <dbReference type="SAM" id="Phobius"/>
    </source>
</evidence>
<sequence>VSASQIYPTLVRASNLVILGETVMDWQDDYNDLSQLLVAAADEFEQVTGKTKYVLDFEYKKLAAGGAAMPAGGLVVKQIREIPQPDDTPSITTPFLVNEPMEYCTFQGEYGNVFANHRLKLRWTLETKNLWLTPENLEQSFYADAYIEYATGGRIRILSGTPSLWPFSNYTFDGTNAIDGWLMHHLANPRTCELHTNNVPTQVAPTESPVVTLLDFGIRYWADNCLKVRVEYAQPVLSWDWTGPTTTTTDEIRLCPCMQPQAGDLLQERSFDGPNGVSISTSYYWPPPPGTYFFTYPLARFVILSALLVLFRGLQNGSA</sequence>
<feature type="transmembrane region" description="Helical" evidence="1">
    <location>
        <begin position="292"/>
        <end position="311"/>
    </location>
</feature>
<comment type="caution">
    <text evidence="2">The sequence shown here is derived from an EMBL/GenBank/DDBJ whole genome shotgun (WGS) entry which is preliminary data.</text>
</comment>